<dbReference type="Pfam" id="PF13962">
    <property type="entry name" value="PGG"/>
    <property type="match status" value="1"/>
</dbReference>
<evidence type="ECO:0000256" key="3">
    <source>
        <dbReference type="SAM" id="Phobius"/>
    </source>
</evidence>
<keyword evidence="3" id="KW-0472">Membrane</keyword>
<protein>
    <recommendedName>
        <fullName evidence="4">PGG domain-containing protein</fullName>
    </recommendedName>
</protein>
<name>A0AAE1IVD9_9FABA</name>
<keyword evidence="6" id="KW-1185">Reference proteome</keyword>
<dbReference type="Gene3D" id="1.25.40.20">
    <property type="entry name" value="Ankyrin repeat-containing domain"/>
    <property type="match status" value="1"/>
</dbReference>
<feature type="transmembrane region" description="Helical" evidence="3">
    <location>
        <begin position="591"/>
        <end position="619"/>
    </location>
</feature>
<dbReference type="Pfam" id="PF14223">
    <property type="entry name" value="Retrotran_gag_2"/>
    <property type="match status" value="1"/>
</dbReference>
<organism evidence="5 6">
    <name type="scientific">Acacia crassicarpa</name>
    <name type="common">northern wattle</name>
    <dbReference type="NCBI Taxonomy" id="499986"/>
    <lineage>
        <taxon>Eukaryota</taxon>
        <taxon>Viridiplantae</taxon>
        <taxon>Streptophyta</taxon>
        <taxon>Embryophyta</taxon>
        <taxon>Tracheophyta</taxon>
        <taxon>Spermatophyta</taxon>
        <taxon>Magnoliopsida</taxon>
        <taxon>eudicotyledons</taxon>
        <taxon>Gunneridae</taxon>
        <taxon>Pentapetalae</taxon>
        <taxon>rosids</taxon>
        <taxon>fabids</taxon>
        <taxon>Fabales</taxon>
        <taxon>Fabaceae</taxon>
        <taxon>Caesalpinioideae</taxon>
        <taxon>mimosoid clade</taxon>
        <taxon>Acacieae</taxon>
        <taxon>Acacia</taxon>
    </lineage>
</organism>
<dbReference type="SUPFAM" id="SSF48403">
    <property type="entry name" value="Ankyrin repeat"/>
    <property type="match status" value="1"/>
</dbReference>
<evidence type="ECO:0000259" key="4">
    <source>
        <dbReference type="Pfam" id="PF13962"/>
    </source>
</evidence>
<comment type="caution">
    <text evidence="5">The sequence shown here is derived from an EMBL/GenBank/DDBJ whole genome shotgun (WGS) entry which is preliminary data.</text>
</comment>
<dbReference type="Proteomes" id="UP001293593">
    <property type="component" value="Unassembled WGS sequence"/>
</dbReference>
<dbReference type="PROSITE" id="PS50297">
    <property type="entry name" value="ANK_REP_REGION"/>
    <property type="match status" value="1"/>
</dbReference>
<evidence type="ECO:0000313" key="5">
    <source>
        <dbReference type="EMBL" id="KAK4258270.1"/>
    </source>
</evidence>
<dbReference type="PANTHER" id="PTHR24177">
    <property type="entry name" value="CASKIN"/>
    <property type="match status" value="1"/>
</dbReference>
<keyword evidence="2" id="KW-0040">ANK repeat</keyword>
<dbReference type="Pfam" id="PF12796">
    <property type="entry name" value="Ank_2"/>
    <property type="match status" value="1"/>
</dbReference>
<dbReference type="InterPro" id="IPR002110">
    <property type="entry name" value="Ankyrin_rpt"/>
</dbReference>
<keyword evidence="3" id="KW-1133">Transmembrane helix</keyword>
<sequence>MTESSNFNDIVAKPLTEETKDDWFEWVGSYLISQDLWEVTSSSSTRPDENGTGEDYARWRRKNAAALQVIRISCGPHNLPVIRGVSESKVAWDILYRTYHSPPPPPPRDEDIEMGILYKAISNNDWSCSEAFIRRYPIVLNVEFCASRGETPLHVAAKFGHVGIVEELVKLVEPKYLEIYDASGDTPFTIAAGHSGVIPIAECLINKSGKALLAISRRDNKWDFPVLLAFWACLKEMGRYLYSVTPSQFFTENPNRGATFLGTCLVFGELDIVLDLLRQCKELLFVVDFGNLSTIEMIALFLPDSLDKSQLPFWKRWVYDYIKIPSTTTTEHLCAEVRQDGDNNKAHQGLGLLHRLISSINNLLGMKEICKMKKKHAQAAAILNLVCENVMFLNEEKMAKTRDALISAARAEKVEFLLRVTKANPELVSLVTFPQLKGHVFFDAVRVRKAGIFNLLHGFRFKHVVATMTRGCNHLMDAAASLGPPSYLNQISGAALQMQRELQWFKAAESMVDHGHWEYFSKWQRPFDLFKENHKELRKEGERWMKDTASSCSVVGALIVTIMFAVAFTIPGGNDQASGYPIFLENKLFKVFLISDALSLISSTTSVLTFLGIFTSRYAEEDFLYSLPRKLIIGLSTLFLSIATMMVTFSVTIVIMLQHNSSLLRAFLPIAMLGGVPITLFVLLQFPLLVEVISSTYGPGIVKKKVEKWP</sequence>
<dbReference type="PANTHER" id="PTHR24177:SF329">
    <property type="entry name" value="ANKYRIN REPEAT PROTEIN"/>
    <property type="match status" value="1"/>
</dbReference>
<accession>A0AAE1IVD9</accession>
<dbReference type="SMART" id="SM00248">
    <property type="entry name" value="ANK"/>
    <property type="match status" value="2"/>
</dbReference>
<evidence type="ECO:0000256" key="1">
    <source>
        <dbReference type="ARBA" id="ARBA00004413"/>
    </source>
</evidence>
<dbReference type="AlphaFoldDB" id="A0AAE1IVD9"/>
<proteinExistence type="predicted"/>
<feature type="repeat" description="ANK" evidence="2">
    <location>
        <begin position="148"/>
        <end position="170"/>
    </location>
</feature>
<dbReference type="GO" id="GO:0005886">
    <property type="term" value="C:plasma membrane"/>
    <property type="evidence" value="ECO:0007669"/>
    <property type="project" value="UniProtKB-SubCell"/>
</dbReference>
<feature type="transmembrane region" description="Helical" evidence="3">
    <location>
        <begin position="663"/>
        <end position="684"/>
    </location>
</feature>
<dbReference type="InterPro" id="IPR026961">
    <property type="entry name" value="PGG_dom"/>
</dbReference>
<reference evidence="5" key="1">
    <citation type="submission" date="2023-10" db="EMBL/GenBank/DDBJ databases">
        <title>Chromosome-level genome of the transformable northern wattle, Acacia crassicarpa.</title>
        <authorList>
            <person name="Massaro I."/>
            <person name="Sinha N.R."/>
            <person name="Poethig S."/>
            <person name="Leichty A.R."/>
        </authorList>
    </citation>
    <scope>NUCLEOTIDE SEQUENCE</scope>
    <source>
        <strain evidence="5">Acra3RX</strain>
        <tissue evidence="5">Leaf</tissue>
    </source>
</reference>
<comment type="subcellular location">
    <subcellularLocation>
        <location evidence="1">Cell membrane</location>
        <topology evidence="1">Peripheral membrane protein</topology>
        <orientation evidence="1">Cytoplasmic side</orientation>
    </subcellularLocation>
</comment>
<keyword evidence="3" id="KW-0812">Transmembrane</keyword>
<dbReference type="PROSITE" id="PS50088">
    <property type="entry name" value="ANK_REPEAT"/>
    <property type="match status" value="1"/>
</dbReference>
<gene>
    <name evidence="5" type="ORF">QN277_007737</name>
</gene>
<evidence type="ECO:0000313" key="6">
    <source>
        <dbReference type="Proteomes" id="UP001293593"/>
    </source>
</evidence>
<evidence type="ECO:0000256" key="2">
    <source>
        <dbReference type="PROSITE-ProRule" id="PRU00023"/>
    </source>
</evidence>
<dbReference type="EMBL" id="JAWXYG010000012">
    <property type="protein sequence ID" value="KAK4258270.1"/>
    <property type="molecule type" value="Genomic_DNA"/>
</dbReference>
<dbReference type="InterPro" id="IPR036770">
    <property type="entry name" value="Ankyrin_rpt-contain_sf"/>
</dbReference>
<feature type="transmembrane region" description="Helical" evidence="3">
    <location>
        <begin position="548"/>
        <end position="571"/>
    </location>
</feature>
<feature type="domain" description="PGG" evidence="4">
    <location>
        <begin position="543"/>
        <end position="655"/>
    </location>
</feature>
<feature type="transmembrane region" description="Helical" evidence="3">
    <location>
        <begin position="631"/>
        <end position="657"/>
    </location>
</feature>